<sequence>MISKPVPANSFYHTCRYISNKPGAELLVAEGVRGHDYKLMAEDFQTQQQLKPDKKKACFHSILSFYPGERPSDETMKEIAMKYLKELGIVNTQYAISKHTDKAHLHVHIVANMVNNEGKAISDSWIGLKGKKIAQRLTQEYKLVPALGKNLRLTNMEALSNLEANKYKIYIAISENLPHCQTMEELEKCLLKQGIQTLYKYKSHTQEKQGVSFKVDNISFKGSQVDRKFSLSGLEKILALQQRQVQKQGKEFYQDIGNRLEKTMDMLLNVEQTQGQIPYELTEKALHQKKKKRSQQLSR</sequence>
<reference evidence="2 3" key="1">
    <citation type="submission" date="2016-10" db="EMBL/GenBank/DDBJ databases">
        <authorList>
            <person name="Varghese N."/>
            <person name="Submissions S."/>
        </authorList>
    </citation>
    <scope>NUCLEOTIDE SEQUENCE [LARGE SCALE GENOMIC DNA]</scope>
    <source>
        <strain evidence="2 3">DSM 25353</strain>
    </source>
</reference>
<keyword evidence="3" id="KW-1185">Reference proteome</keyword>
<evidence type="ECO:0000313" key="3">
    <source>
        <dbReference type="Proteomes" id="UP000198711"/>
    </source>
</evidence>
<dbReference type="EMBL" id="FNNO01000026">
    <property type="protein sequence ID" value="SDX68507.1"/>
    <property type="molecule type" value="Genomic_DNA"/>
</dbReference>
<proteinExistence type="predicted"/>
<evidence type="ECO:0000259" key="1">
    <source>
        <dbReference type="Pfam" id="PF03432"/>
    </source>
</evidence>
<accession>A0A8X8IJE0</accession>
<dbReference type="AlphaFoldDB" id="A0A8X8IJE0"/>
<dbReference type="Proteomes" id="UP000198711">
    <property type="component" value="Unassembled WGS sequence"/>
</dbReference>
<evidence type="ECO:0000313" key="2">
    <source>
        <dbReference type="EMBL" id="SDX68507.1"/>
    </source>
</evidence>
<comment type="caution">
    <text evidence="2">The sequence shown here is derived from an EMBL/GenBank/DDBJ whole genome shotgun (WGS) entry which is preliminary data.</text>
</comment>
<protein>
    <submittedName>
        <fullName evidence="2">Relaxase/Mobilisation nuclease domain-containing protein</fullName>
    </submittedName>
</protein>
<dbReference type="RefSeq" id="WP_092727044.1">
    <property type="nucleotide sequence ID" value="NZ_FNNO01000026.1"/>
</dbReference>
<organism evidence="2 3">
    <name type="scientific">Hydrobacter penzbergensis</name>
    <dbReference type="NCBI Taxonomy" id="1235997"/>
    <lineage>
        <taxon>Bacteria</taxon>
        <taxon>Pseudomonadati</taxon>
        <taxon>Bacteroidota</taxon>
        <taxon>Chitinophagia</taxon>
        <taxon>Chitinophagales</taxon>
        <taxon>Chitinophagaceae</taxon>
        <taxon>Hydrobacter</taxon>
    </lineage>
</organism>
<gene>
    <name evidence="2" type="ORF">SAMN05444410_1262</name>
</gene>
<feature type="domain" description="MobA/VirD2-like nuclease" evidence="1">
    <location>
        <begin position="17"/>
        <end position="143"/>
    </location>
</feature>
<name>A0A8X8IJE0_9BACT</name>
<dbReference type="InterPro" id="IPR005094">
    <property type="entry name" value="Endonuclease_MobA/VirD2"/>
</dbReference>
<dbReference type="Pfam" id="PF03432">
    <property type="entry name" value="Relaxase"/>
    <property type="match status" value="1"/>
</dbReference>